<dbReference type="InterPro" id="IPR000175">
    <property type="entry name" value="Na/ntran_symport"/>
</dbReference>
<evidence type="ECO:0000256" key="4">
    <source>
        <dbReference type="ARBA" id="ARBA00022692"/>
    </source>
</evidence>
<evidence type="ECO:0000313" key="9">
    <source>
        <dbReference type="Proteomes" id="UP000694888"/>
    </source>
</evidence>
<evidence type="ECO:0000256" key="3">
    <source>
        <dbReference type="ARBA" id="ARBA00022448"/>
    </source>
</evidence>
<evidence type="ECO:0000256" key="5">
    <source>
        <dbReference type="ARBA" id="ARBA00022989"/>
    </source>
</evidence>
<name>A0ABM0JUT8_APLCA</name>
<feature type="transmembrane region" description="Helical" evidence="8">
    <location>
        <begin position="12"/>
        <end position="33"/>
    </location>
</feature>
<keyword evidence="4 8" id="KW-0812">Transmembrane</keyword>
<organism evidence="9 10">
    <name type="scientific">Aplysia californica</name>
    <name type="common">California sea hare</name>
    <dbReference type="NCBI Taxonomy" id="6500"/>
    <lineage>
        <taxon>Eukaryota</taxon>
        <taxon>Metazoa</taxon>
        <taxon>Spiralia</taxon>
        <taxon>Lophotrochozoa</taxon>
        <taxon>Mollusca</taxon>
        <taxon>Gastropoda</taxon>
        <taxon>Heterobranchia</taxon>
        <taxon>Euthyneura</taxon>
        <taxon>Tectipleura</taxon>
        <taxon>Aplysiida</taxon>
        <taxon>Aplysioidea</taxon>
        <taxon>Aplysiidae</taxon>
        <taxon>Aplysia</taxon>
    </lineage>
</organism>
<feature type="transmembrane region" description="Helical" evidence="8">
    <location>
        <begin position="404"/>
        <end position="423"/>
    </location>
</feature>
<feature type="transmembrane region" description="Helical" evidence="8">
    <location>
        <begin position="362"/>
        <end position="383"/>
    </location>
</feature>
<dbReference type="PRINTS" id="PR00176">
    <property type="entry name" value="NANEUSMPORT"/>
</dbReference>
<dbReference type="PANTHER" id="PTHR11616">
    <property type="entry name" value="SODIUM/CHLORIDE DEPENDENT TRANSPORTER"/>
    <property type="match status" value="1"/>
</dbReference>
<keyword evidence="9" id="KW-1185">Reference proteome</keyword>
<evidence type="ECO:0000256" key="6">
    <source>
        <dbReference type="ARBA" id="ARBA00023136"/>
    </source>
</evidence>
<dbReference type="RefSeq" id="XP_005102026.2">
    <property type="nucleotide sequence ID" value="XM_005101969.2"/>
</dbReference>
<comment type="subcellular location">
    <subcellularLocation>
        <location evidence="1">Membrane</location>
        <topology evidence="1">Multi-pass membrane protein</topology>
    </subcellularLocation>
</comment>
<evidence type="ECO:0000256" key="7">
    <source>
        <dbReference type="ARBA" id="ARBA00023180"/>
    </source>
</evidence>
<protein>
    <submittedName>
        <fullName evidence="10">Sodium- and chloride-dependent neutral and basic amino acid transporter B(0+)</fullName>
    </submittedName>
</protein>
<keyword evidence="7" id="KW-0325">Glycoprotein</keyword>
<feature type="transmembrane region" description="Helical" evidence="8">
    <location>
        <begin position="224"/>
        <end position="250"/>
    </location>
</feature>
<dbReference type="GeneID" id="101849623"/>
<dbReference type="SUPFAM" id="SSF161070">
    <property type="entry name" value="SNF-like"/>
    <property type="match status" value="1"/>
</dbReference>
<feature type="transmembrane region" description="Helical" evidence="8">
    <location>
        <begin position="520"/>
        <end position="539"/>
    </location>
</feature>
<dbReference type="PROSITE" id="PS50267">
    <property type="entry name" value="NA_NEUROTRAN_SYMP_3"/>
    <property type="match status" value="1"/>
</dbReference>
<evidence type="ECO:0000256" key="2">
    <source>
        <dbReference type="ARBA" id="ARBA00006459"/>
    </source>
</evidence>
<dbReference type="InterPro" id="IPR037272">
    <property type="entry name" value="SNS_sf"/>
</dbReference>
<dbReference type="Pfam" id="PF00209">
    <property type="entry name" value="SNF"/>
    <property type="match status" value="1"/>
</dbReference>
<keyword evidence="6 8" id="KW-0472">Membrane</keyword>
<dbReference type="PROSITE" id="PS00754">
    <property type="entry name" value="NA_NEUROTRAN_SYMP_2"/>
    <property type="match status" value="1"/>
</dbReference>
<feature type="transmembrane region" description="Helical" evidence="8">
    <location>
        <begin position="435"/>
        <end position="456"/>
    </location>
</feature>
<feature type="transmembrane region" description="Helical" evidence="8">
    <location>
        <begin position="303"/>
        <end position="328"/>
    </location>
</feature>
<feature type="transmembrane region" description="Helical" evidence="8">
    <location>
        <begin position="194"/>
        <end position="212"/>
    </location>
</feature>
<evidence type="ECO:0000313" key="10">
    <source>
        <dbReference type="RefSeq" id="XP_005102026.2"/>
    </source>
</evidence>
<dbReference type="Proteomes" id="UP000694888">
    <property type="component" value="Unplaced"/>
</dbReference>
<proteinExistence type="inferred from homology"/>
<feature type="transmembrane region" description="Helical" evidence="8">
    <location>
        <begin position="477"/>
        <end position="500"/>
    </location>
</feature>
<sequence length="646" mass="72648">MAAKEERASWGRHIEFIITCIGFAVGLGNIWRFPHLAYKNGGGAFLLPYVISLVFMGIPLFCLEILFGQFASLGPITIWEINLLFKGLGYTMVCLAAIISIYYNVVVATAIFYLFASMQSSLPWASCGNEWNTCSCRTSDMNRTLSDPLIWYDSRGLNCTDADPDKTKSASEEYYYNYVLEATDGIFDVGKLKWDLTLCNLLAWIIICVALIKSVQSMGKAVYFFALFPYVLMTVLLVRGATLEGAWRGIEFYLKPDVDKLLDSKVWKQAASQIFFSLSCCTGSLTAMSSYNKFNNNVLRDSLIIPIINCLTSLYAGFAIFSVLGFMAETAGTPVANVTTDGPGLVFVVYPEGLSNMPVPQLWSILFFFMMICLGFGTQFPSVETVLTALQDEFPALRGKRRSIVFRVTTCLIGFLLGLPLTTQGGSYLLDLCDIFVGFPLLLVGFFEVIAIVWVYGFHNFAEDVLLMVGDWYPTRVLFYAYYSWNWLVVTPVLIMAIVIFDCVTYEPIIDESYPEWAEVLGWLIVGFIMLWLPVWYIARYCYEMYTAPATESAWEVFVRMNRPTIKWGPHLPENRTLPRYLRLLEAENTVKLPYYEKGGAMKAEEGGGSTEKGQGSYPPVYNDAVKTGHINPEFEPDSAVENTHL</sequence>
<reference evidence="10" key="1">
    <citation type="submission" date="2025-08" db="UniProtKB">
        <authorList>
            <consortium name="RefSeq"/>
        </authorList>
    </citation>
    <scope>IDENTIFICATION</scope>
</reference>
<feature type="transmembrane region" description="Helical" evidence="8">
    <location>
        <begin position="88"/>
        <end position="116"/>
    </location>
</feature>
<accession>A0ABM0JUT8</accession>
<evidence type="ECO:0000256" key="1">
    <source>
        <dbReference type="ARBA" id="ARBA00004141"/>
    </source>
</evidence>
<gene>
    <name evidence="10" type="primary">LOC101849623</name>
</gene>
<keyword evidence="5 8" id="KW-1133">Transmembrane helix</keyword>
<comment type="similarity">
    <text evidence="2">Belongs to the sodium:neurotransmitter symporter (SNF) (TC 2.A.22) family.</text>
</comment>
<keyword evidence="3" id="KW-0813">Transport</keyword>
<dbReference type="PANTHER" id="PTHR11616:SF321">
    <property type="entry name" value="SODIUM-DEPENDENT NUTRIENT AMINO ACID TRANSPORTER 1-RELATED"/>
    <property type="match status" value="1"/>
</dbReference>
<feature type="transmembrane region" description="Helical" evidence="8">
    <location>
        <begin position="270"/>
        <end position="291"/>
    </location>
</feature>
<feature type="transmembrane region" description="Helical" evidence="8">
    <location>
        <begin position="45"/>
        <end position="67"/>
    </location>
</feature>
<evidence type="ECO:0000256" key="8">
    <source>
        <dbReference type="SAM" id="Phobius"/>
    </source>
</evidence>